<sequence>MSAADGVPTRFGRVRVVLCDADGNLFPSEEPAFVASAAVTNRFLAEHGVDRRYGAEELRLATTGLNFRSTLAALAREHGVGVLAAPDVDRWVQTEKQEVTAHLRTVLQPDPAVLEPLTALADRFGVAAVSSSAEARITASFEVTGLAGFFPPGRRFSAEDSLPHPTSKPDPAIYLHALAALGLDPAEAVAVEDSVAGATSAVAAGLATFGNLQFVAPDERAARRSALEEVGVSAVVTSWAEAAGLLGVGTAEHRAA</sequence>
<gene>
    <name evidence="5" type="ORF">SAMN04488543_0922</name>
</gene>
<dbReference type="AlphaFoldDB" id="A0A1H1NR84"/>
<evidence type="ECO:0000256" key="1">
    <source>
        <dbReference type="ARBA" id="ARBA00001946"/>
    </source>
</evidence>
<comment type="cofactor">
    <cofactor evidence="1">
        <name>Mg(2+)</name>
        <dbReference type="ChEBI" id="CHEBI:18420"/>
    </cofactor>
</comment>
<evidence type="ECO:0000313" key="6">
    <source>
        <dbReference type="Proteomes" id="UP000199092"/>
    </source>
</evidence>
<comment type="similarity">
    <text evidence="2">Belongs to the HAD-like hydrolase superfamily. CbbY/CbbZ/Gph/YieH family.</text>
</comment>
<evidence type="ECO:0000313" key="5">
    <source>
        <dbReference type="EMBL" id="SDS01482.1"/>
    </source>
</evidence>
<dbReference type="Proteomes" id="UP000199092">
    <property type="component" value="Chromosome I"/>
</dbReference>
<protein>
    <submittedName>
        <fullName evidence="5">Haloacid dehalogenase superfamily, subfamily IA, variant 3 with third motif having DD or ED</fullName>
    </submittedName>
</protein>
<proteinExistence type="inferred from homology"/>
<dbReference type="InterPro" id="IPR006439">
    <property type="entry name" value="HAD-SF_hydro_IA"/>
</dbReference>
<dbReference type="GO" id="GO:0046872">
    <property type="term" value="F:metal ion binding"/>
    <property type="evidence" value="ECO:0007669"/>
    <property type="project" value="UniProtKB-KW"/>
</dbReference>
<dbReference type="EMBL" id="LT629749">
    <property type="protein sequence ID" value="SDS01482.1"/>
    <property type="molecule type" value="Genomic_DNA"/>
</dbReference>
<organism evidence="5 6">
    <name type="scientific">Friedmanniella luteola</name>
    <dbReference type="NCBI Taxonomy" id="546871"/>
    <lineage>
        <taxon>Bacteria</taxon>
        <taxon>Bacillati</taxon>
        <taxon>Actinomycetota</taxon>
        <taxon>Actinomycetes</taxon>
        <taxon>Propionibacteriales</taxon>
        <taxon>Nocardioidaceae</taxon>
        <taxon>Friedmanniella</taxon>
    </lineage>
</organism>
<dbReference type="NCBIfam" id="TIGR01509">
    <property type="entry name" value="HAD-SF-IA-v3"/>
    <property type="match status" value="1"/>
</dbReference>
<keyword evidence="3" id="KW-0479">Metal-binding</keyword>
<dbReference type="PANTHER" id="PTHR46193:SF10">
    <property type="entry name" value="6-PHOSPHOGLUCONATE PHOSPHATASE"/>
    <property type="match status" value="1"/>
</dbReference>
<reference evidence="5 6" key="1">
    <citation type="submission" date="2016-10" db="EMBL/GenBank/DDBJ databases">
        <authorList>
            <person name="de Groot N.N."/>
        </authorList>
    </citation>
    <scope>NUCLEOTIDE SEQUENCE [LARGE SCALE GENOMIC DNA]</scope>
    <source>
        <strain evidence="5 6">DSM 21741</strain>
    </source>
</reference>
<dbReference type="GO" id="GO:0003824">
    <property type="term" value="F:catalytic activity"/>
    <property type="evidence" value="ECO:0007669"/>
    <property type="project" value="UniProtKB-ARBA"/>
</dbReference>
<dbReference type="InterPro" id="IPR051600">
    <property type="entry name" value="Beta-PGM-like"/>
</dbReference>
<evidence type="ECO:0000256" key="4">
    <source>
        <dbReference type="ARBA" id="ARBA00022842"/>
    </source>
</evidence>
<dbReference type="Gene3D" id="3.40.50.1000">
    <property type="entry name" value="HAD superfamily/HAD-like"/>
    <property type="match status" value="1"/>
</dbReference>
<dbReference type="InterPro" id="IPR036412">
    <property type="entry name" value="HAD-like_sf"/>
</dbReference>
<accession>A0A1H1NR84</accession>
<dbReference type="STRING" id="546871.SAMN04488543_0922"/>
<dbReference type="SFLD" id="SFLDS00003">
    <property type="entry name" value="Haloacid_Dehalogenase"/>
    <property type="match status" value="1"/>
</dbReference>
<dbReference type="RefSeq" id="WP_197677202.1">
    <property type="nucleotide sequence ID" value="NZ_LT629749.1"/>
</dbReference>
<dbReference type="Pfam" id="PF00702">
    <property type="entry name" value="Hydrolase"/>
    <property type="match status" value="1"/>
</dbReference>
<dbReference type="SUPFAM" id="SSF56784">
    <property type="entry name" value="HAD-like"/>
    <property type="match status" value="1"/>
</dbReference>
<dbReference type="SFLD" id="SFLDG01129">
    <property type="entry name" value="C1.5:_HAD__Beta-PGM__Phosphata"/>
    <property type="match status" value="1"/>
</dbReference>
<dbReference type="PANTHER" id="PTHR46193">
    <property type="entry name" value="6-PHOSPHOGLUCONATE PHOSPHATASE"/>
    <property type="match status" value="1"/>
</dbReference>
<keyword evidence="6" id="KW-1185">Reference proteome</keyword>
<name>A0A1H1NR84_9ACTN</name>
<dbReference type="InterPro" id="IPR023198">
    <property type="entry name" value="PGP-like_dom2"/>
</dbReference>
<keyword evidence="4" id="KW-0460">Magnesium</keyword>
<evidence type="ECO:0000256" key="3">
    <source>
        <dbReference type="ARBA" id="ARBA00022723"/>
    </source>
</evidence>
<evidence type="ECO:0000256" key="2">
    <source>
        <dbReference type="ARBA" id="ARBA00006171"/>
    </source>
</evidence>
<dbReference type="InterPro" id="IPR023214">
    <property type="entry name" value="HAD_sf"/>
</dbReference>
<dbReference type="Gene3D" id="1.10.150.240">
    <property type="entry name" value="Putative phosphatase, domain 2"/>
    <property type="match status" value="1"/>
</dbReference>